<feature type="transmembrane region" description="Helical" evidence="1">
    <location>
        <begin position="16"/>
        <end position="37"/>
    </location>
</feature>
<sequence length="347" mass="38720">MSQSAPNSDAGQSPKAFMGTFIILTYITLPLYGISLSQLYGYLCKFYKRDGWYVRANVALVMTIETLHSVVLMHCIYHYTITSALDQDMLYRITWSFPIIAISETLMTDLAHLFYIWRLYILSKRNMWLVSAFVILVVVRTSFSVFVTVFFALEDTFEGFHSNPTVKVKYTLPPSLAGTNLSPPSRTVHHPNQPLDARCSRLFHGRRHGVLSLSESDRSEHQVTFWCLRASLSVVQVDPLSAPVLVLVLNRSDNIVNTLTLYVVNTGLITAIFSAAAIISFAFTEGLGFVGPVVITTKLYANAVLGSLNMRTYLQVRHEQVGTNSPLRPGTFRVAQLGGARLVVTPT</sequence>
<feature type="transmembrane region" description="Helical" evidence="1">
    <location>
        <begin position="289"/>
        <end position="308"/>
    </location>
</feature>
<feature type="transmembrane region" description="Helical" evidence="1">
    <location>
        <begin position="223"/>
        <end position="249"/>
    </location>
</feature>
<evidence type="ECO:0000256" key="1">
    <source>
        <dbReference type="SAM" id="Phobius"/>
    </source>
</evidence>
<gene>
    <name evidence="3" type="ORF">BXZ70DRAFT_1011416</name>
</gene>
<proteinExistence type="predicted"/>
<evidence type="ECO:0000313" key="3">
    <source>
        <dbReference type="EMBL" id="KAH8088899.1"/>
    </source>
</evidence>
<keyword evidence="1" id="KW-0472">Membrane</keyword>
<protein>
    <recommendedName>
        <fullName evidence="2">DUF6534 domain-containing protein</fullName>
    </recommendedName>
</protein>
<feature type="domain" description="DUF6534" evidence="2">
    <location>
        <begin position="240"/>
        <end position="312"/>
    </location>
</feature>
<keyword evidence="4" id="KW-1185">Reference proteome</keyword>
<dbReference type="AlphaFoldDB" id="A0A8K0UHG2"/>
<feature type="transmembrane region" description="Helical" evidence="1">
    <location>
        <begin position="128"/>
        <end position="153"/>
    </location>
</feature>
<dbReference type="OrthoDB" id="2535105at2759"/>
<dbReference type="PANTHER" id="PTHR40465">
    <property type="entry name" value="CHROMOSOME 1, WHOLE GENOME SHOTGUN SEQUENCE"/>
    <property type="match status" value="1"/>
</dbReference>
<feature type="transmembrane region" description="Helical" evidence="1">
    <location>
        <begin position="261"/>
        <end position="283"/>
    </location>
</feature>
<accession>A0A8K0UHG2</accession>
<dbReference type="InterPro" id="IPR045339">
    <property type="entry name" value="DUF6534"/>
</dbReference>
<dbReference type="PANTHER" id="PTHR40465:SF1">
    <property type="entry name" value="DUF6534 DOMAIN-CONTAINING PROTEIN"/>
    <property type="match status" value="1"/>
</dbReference>
<evidence type="ECO:0000259" key="2">
    <source>
        <dbReference type="Pfam" id="PF20152"/>
    </source>
</evidence>
<dbReference type="Pfam" id="PF20152">
    <property type="entry name" value="DUF6534"/>
    <property type="match status" value="1"/>
</dbReference>
<keyword evidence="1" id="KW-0812">Transmembrane</keyword>
<feature type="transmembrane region" description="Helical" evidence="1">
    <location>
        <begin position="58"/>
        <end position="81"/>
    </location>
</feature>
<dbReference type="EMBL" id="JAEVFJ010000039">
    <property type="protein sequence ID" value="KAH8088899.1"/>
    <property type="molecule type" value="Genomic_DNA"/>
</dbReference>
<evidence type="ECO:0000313" key="4">
    <source>
        <dbReference type="Proteomes" id="UP000813824"/>
    </source>
</evidence>
<dbReference type="Proteomes" id="UP000813824">
    <property type="component" value="Unassembled WGS sequence"/>
</dbReference>
<comment type="caution">
    <text evidence="3">The sequence shown here is derived from an EMBL/GenBank/DDBJ whole genome shotgun (WGS) entry which is preliminary data.</text>
</comment>
<organism evidence="3 4">
    <name type="scientific">Cristinia sonorae</name>
    <dbReference type="NCBI Taxonomy" id="1940300"/>
    <lineage>
        <taxon>Eukaryota</taxon>
        <taxon>Fungi</taxon>
        <taxon>Dikarya</taxon>
        <taxon>Basidiomycota</taxon>
        <taxon>Agaricomycotina</taxon>
        <taxon>Agaricomycetes</taxon>
        <taxon>Agaricomycetidae</taxon>
        <taxon>Agaricales</taxon>
        <taxon>Pleurotineae</taxon>
        <taxon>Stephanosporaceae</taxon>
        <taxon>Cristinia</taxon>
    </lineage>
</organism>
<feature type="transmembrane region" description="Helical" evidence="1">
    <location>
        <begin position="93"/>
        <end position="116"/>
    </location>
</feature>
<reference evidence="3" key="1">
    <citation type="journal article" date="2021" name="New Phytol.">
        <title>Evolutionary innovations through gain and loss of genes in the ectomycorrhizal Boletales.</title>
        <authorList>
            <person name="Wu G."/>
            <person name="Miyauchi S."/>
            <person name="Morin E."/>
            <person name="Kuo A."/>
            <person name="Drula E."/>
            <person name="Varga T."/>
            <person name="Kohler A."/>
            <person name="Feng B."/>
            <person name="Cao Y."/>
            <person name="Lipzen A."/>
            <person name="Daum C."/>
            <person name="Hundley H."/>
            <person name="Pangilinan J."/>
            <person name="Johnson J."/>
            <person name="Barry K."/>
            <person name="LaButti K."/>
            <person name="Ng V."/>
            <person name="Ahrendt S."/>
            <person name="Min B."/>
            <person name="Choi I.G."/>
            <person name="Park H."/>
            <person name="Plett J.M."/>
            <person name="Magnuson J."/>
            <person name="Spatafora J.W."/>
            <person name="Nagy L.G."/>
            <person name="Henrissat B."/>
            <person name="Grigoriev I.V."/>
            <person name="Yang Z.L."/>
            <person name="Xu J."/>
            <person name="Martin F.M."/>
        </authorList>
    </citation>
    <scope>NUCLEOTIDE SEQUENCE</scope>
    <source>
        <strain evidence="3">KKN 215</strain>
    </source>
</reference>
<name>A0A8K0UHG2_9AGAR</name>
<keyword evidence="1" id="KW-1133">Transmembrane helix</keyword>